<dbReference type="Gene3D" id="1.20.1050.10">
    <property type="match status" value="1"/>
</dbReference>
<evidence type="ECO:0000259" key="9">
    <source>
        <dbReference type="Pfam" id="PF10568"/>
    </source>
</evidence>
<dbReference type="InterPro" id="IPR033468">
    <property type="entry name" value="Metaxin_GST"/>
</dbReference>
<dbReference type="InterPro" id="IPR036282">
    <property type="entry name" value="Glutathione-S-Trfase_C_sf"/>
</dbReference>
<keyword evidence="5" id="KW-0653">Protein transport</keyword>
<evidence type="ECO:0000256" key="3">
    <source>
        <dbReference type="ARBA" id="ARBA00022448"/>
    </source>
</evidence>
<keyword evidence="6" id="KW-0496">Mitochondrion</keyword>
<feature type="compositionally biased region" description="Basic and acidic residues" evidence="8">
    <location>
        <begin position="1"/>
        <end position="17"/>
    </location>
</feature>
<evidence type="ECO:0000256" key="8">
    <source>
        <dbReference type="SAM" id="MobiDB-lite"/>
    </source>
</evidence>
<accession>A0AAW2I2Q2</accession>
<reference evidence="11" key="1">
    <citation type="journal article" date="2024" name="Gigascience">
        <title>Chromosome-level genome of the poultry shaft louse Menopon gallinae provides insight into the host-switching and adaptive evolution of parasitic lice.</title>
        <authorList>
            <person name="Xu Y."/>
            <person name="Ma L."/>
            <person name="Liu S."/>
            <person name="Liang Y."/>
            <person name="Liu Q."/>
            <person name="He Z."/>
            <person name="Tian L."/>
            <person name="Duan Y."/>
            <person name="Cai W."/>
            <person name="Li H."/>
            <person name="Song F."/>
        </authorList>
    </citation>
    <scope>NUCLEOTIDE SEQUENCE</scope>
    <source>
        <strain evidence="11">Cailab_2023a</strain>
    </source>
</reference>
<feature type="compositionally biased region" description="Basic and acidic residues" evidence="8">
    <location>
        <begin position="228"/>
        <end position="262"/>
    </location>
</feature>
<dbReference type="GO" id="GO:0007005">
    <property type="term" value="P:mitochondrion organization"/>
    <property type="evidence" value="ECO:0007669"/>
    <property type="project" value="TreeGrafter"/>
</dbReference>
<feature type="region of interest" description="Disordered" evidence="8">
    <location>
        <begin position="429"/>
        <end position="487"/>
    </location>
</feature>
<comment type="similarity">
    <text evidence="2">Belongs to the metaxin family.</text>
</comment>
<feature type="domain" description="Metaxin glutathione S-transferase" evidence="10">
    <location>
        <begin position="702"/>
        <end position="763"/>
    </location>
</feature>
<evidence type="ECO:0000256" key="5">
    <source>
        <dbReference type="ARBA" id="ARBA00022927"/>
    </source>
</evidence>
<dbReference type="AlphaFoldDB" id="A0AAW2I2Q2"/>
<feature type="compositionally biased region" description="Basic and acidic residues" evidence="8">
    <location>
        <begin position="193"/>
        <end position="214"/>
    </location>
</feature>
<gene>
    <name evidence="11" type="ORF">PYX00_004022</name>
</gene>
<evidence type="ECO:0000259" key="10">
    <source>
        <dbReference type="Pfam" id="PF17171"/>
    </source>
</evidence>
<evidence type="ECO:0000256" key="7">
    <source>
        <dbReference type="ARBA" id="ARBA00023136"/>
    </source>
</evidence>
<keyword evidence="3" id="KW-0813">Transport</keyword>
<feature type="region of interest" description="Disordered" evidence="8">
    <location>
        <begin position="112"/>
        <end position="322"/>
    </location>
</feature>
<proteinExistence type="inferred from homology"/>
<dbReference type="Pfam" id="PF10568">
    <property type="entry name" value="Tom37"/>
    <property type="match status" value="1"/>
</dbReference>
<feature type="compositionally biased region" description="Basic and acidic residues" evidence="8">
    <location>
        <begin position="294"/>
        <end position="322"/>
    </location>
</feature>
<feature type="compositionally biased region" description="Polar residues" evidence="8">
    <location>
        <begin position="181"/>
        <end position="192"/>
    </location>
</feature>
<dbReference type="PANTHER" id="PTHR12289">
    <property type="entry name" value="METAXIN RELATED"/>
    <property type="match status" value="1"/>
</dbReference>
<dbReference type="PANTHER" id="PTHR12289:SF38">
    <property type="entry name" value="METAXIN-2"/>
    <property type="match status" value="1"/>
</dbReference>
<feature type="compositionally biased region" description="Polar residues" evidence="8">
    <location>
        <begin position="279"/>
        <end position="288"/>
    </location>
</feature>
<dbReference type="GO" id="GO:0015031">
    <property type="term" value="P:protein transport"/>
    <property type="evidence" value="ECO:0007669"/>
    <property type="project" value="UniProtKB-KW"/>
</dbReference>
<dbReference type="InterPro" id="IPR050931">
    <property type="entry name" value="Mito_Protein_Transport_Metaxin"/>
</dbReference>
<evidence type="ECO:0000256" key="4">
    <source>
        <dbReference type="ARBA" id="ARBA00022787"/>
    </source>
</evidence>
<comment type="caution">
    <text evidence="11">The sequence shown here is derived from an EMBL/GenBank/DDBJ whole genome shotgun (WGS) entry which is preliminary data.</text>
</comment>
<evidence type="ECO:0000313" key="11">
    <source>
        <dbReference type="EMBL" id="KAL0276454.1"/>
    </source>
</evidence>
<evidence type="ECO:0000256" key="2">
    <source>
        <dbReference type="ARBA" id="ARBA00009170"/>
    </source>
</evidence>
<comment type="subcellular location">
    <subcellularLocation>
        <location evidence="1">Mitochondrion outer membrane</location>
    </subcellularLocation>
</comment>
<protein>
    <submittedName>
        <fullName evidence="11">Uncharacterized protein</fullName>
    </submittedName>
</protein>
<feature type="compositionally biased region" description="Basic and acidic residues" evidence="8">
    <location>
        <begin position="454"/>
        <end position="478"/>
    </location>
</feature>
<feature type="domain" description="Mitochondrial outer membrane transport complex Sam37/metaxin N-terminal" evidence="9">
    <location>
        <begin position="556"/>
        <end position="676"/>
    </location>
</feature>
<dbReference type="Pfam" id="PF17171">
    <property type="entry name" value="GST_C_6"/>
    <property type="match status" value="1"/>
</dbReference>
<dbReference type="InterPro" id="IPR019564">
    <property type="entry name" value="Sam37/metaxin_N"/>
</dbReference>
<evidence type="ECO:0000256" key="1">
    <source>
        <dbReference type="ARBA" id="ARBA00004294"/>
    </source>
</evidence>
<feature type="compositionally biased region" description="Basic and acidic residues" evidence="8">
    <location>
        <begin position="152"/>
        <end position="161"/>
    </location>
</feature>
<evidence type="ECO:0000256" key="6">
    <source>
        <dbReference type="ARBA" id="ARBA00023128"/>
    </source>
</evidence>
<sequence length="781" mass="88205">MKYDYSNKTKKPTEKKTSSPVTENESPNAKENAANPRQRTDNESNTCALRATVSKCCDLPKTKIPSSSQFLSKIESMVKTSIDKRKNSHTKRIGRTVAPAKMACDLMGALLPAKPEGTRGNHIPRKPGSKPNVKLSSFSRLPVLKKSLVSHGTDKGKEVKSTSETSRLNSKRNDICPESAGTFNESRVVSQSEETRTDPTKQRAKSTELKRNKSDGNALKVVSGRKSAPRDNSHDSARDRIKHLESEPIKRTDCAKTNKEGTKGSVVRHKSKDRDAKTRTSQPRSTDAATVKRTSKEVVDTKKNEADIREEPVGKMPKKKDDINIRDPIPNFDTENLLKVTVQSVDNYDSFMADDRSGNDDFVNLDKKLWGDLELSNTDPSCKTDFSLDNDESLSDIIQQLLIPHSEVEMNEDKFEPNTNFIEDWKTETTKAKKPAPEPIIKEPPAHTKPPQVKFREKSVKPHVESHTHKDVSKTTEKTHHKSSGMTAKRVEDNKLNTHRENTIIGDNTPAFLRDYKNIGFIGKEADEDFVSFDMNQMTLYQPHENQMLVYDLANCIAMQAYLKMCGINYNLAVRKNAEHMSPSGRVPFINFGICIIPEFEAIVSFMQYKKFASVQIGDRDKSAFRSIMAMLMNTMETAEKYICWYDADTLANYTKPRISGNYPFPLNHIIYWKKRMDERRHLAEQGASRKSLRTIIGDLTNCLDILSQRLGNNQFFFGQRGNEVDALVYGHLYAISTLTLNGPFKEVQNTMQQYPNLNSFVTKFGNTVFVGNSSQSKTTK</sequence>
<dbReference type="GO" id="GO:0001401">
    <property type="term" value="C:SAM complex"/>
    <property type="evidence" value="ECO:0007669"/>
    <property type="project" value="InterPro"/>
</dbReference>
<keyword evidence="7" id="KW-0472">Membrane</keyword>
<dbReference type="SUPFAM" id="SSF47616">
    <property type="entry name" value="GST C-terminal domain-like"/>
    <property type="match status" value="1"/>
</dbReference>
<name>A0AAW2I2Q2_9NEOP</name>
<keyword evidence="4" id="KW-1000">Mitochondrion outer membrane</keyword>
<feature type="region of interest" description="Disordered" evidence="8">
    <location>
        <begin position="1"/>
        <end position="46"/>
    </location>
</feature>
<dbReference type="EMBL" id="JARGDH010000002">
    <property type="protein sequence ID" value="KAL0276454.1"/>
    <property type="molecule type" value="Genomic_DNA"/>
</dbReference>
<organism evidence="11">
    <name type="scientific">Menopon gallinae</name>
    <name type="common">poultry shaft louse</name>
    <dbReference type="NCBI Taxonomy" id="328185"/>
    <lineage>
        <taxon>Eukaryota</taxon>
        <taxon>Metazoa</taxon>
        <taxon>Ecdysozoa</taxon>
        <taxon>Arthropoda</taxon>
        <taxon>Hexapoda</taxon>
        <taxon>Insecta</taxon>
        <taxon>Pterygota</taxon>
        <taxon>Neoptera</taxon>
        <taxon>Paraneoptera</taxon>
        <taxon>Psocodea</taxon>
        <taxon>Troctomorpha</taxon>
        <taxon>Phthiraptera</taxon>
        <taxon>Amblycera</taxon>
        <taxon>Menoponidae</taxon>
        <taxon>Menopon</taxon>
    </lineage>
</organism>